<feature type="transmembrane region" description="Helical" evidence="5">
    <location>
        <begin position="413"/>
        <end position="439"/>
    </location>
</feature>
<reference evidence="10" key="1">
    <citation type="submission" date="2025-08" db="UniProtKB">
        <authorList>
            <consortium name="RefSeq"/>
        </authorList>
    </citation>
    <scope>IDENTIFICATION</scope>
</reference>
<feature type="transmembrane region" description="Helical" evidence="5">
    <location>
        <begin position="321"/>
        <end position="339"/>
    </location>
</feature>
<dbReference type="InterPro" id="IPR036259">
    <property type="entry name" value="MFS_trans_sf"/>
</dbReference>
<keyword evidence="2 5" id="KW-0812">Transmembrane</keyword>
<proteinExistence type="predicted"/>
<feature type="domain" description="NFD4 C-terminal" evidence="8">
    <location>
        <begin position="308"/>
        <end position="515"/>
    </location>
</feature>
<protein>
    <submittedName>
        <fullName evidence="10">Protein NUCLEAR FUSION DEFECTIVE 4-like</fullName>
    </submittedName>
</protein>
<feature type="transmembrane region" description="Helical" evidence="5">
    <location>
        <begin position="177"/>
        <end position="197"/>
    </location>
</feature>
<dbReference type="PANTHER" id="PTHR21576:SF11">
    <property type="entry name" value="MAJOR FACILITATOR SUPERFAMILY PROTEIN"/>
    <property type="match status" value="1"/>
</dbReference>
<feature type="transmembrane region" description="Helical" evidence="5">
    <location>
        <begin position="78"/>
        <end position="98"/>
    </location>
</feature>
<feature type="chain" id="PRO_5044270114" evidence="6">
    <location>
        <begin position="31"/>
        <end position="519"/>
    </location>
</feature>
<evidence type="ECO:0000256" key="4">
    <source>
        <dbReference type="ARBA" id="ARBA00023136"/>
    </source>
</evidence>
<dbReference type="RefSeq" id="XP_039113719.1">
    <property type="nucleotide sequence ID" value="XM_039257785.1"/>
</dbReference>
<evidence type="ECO:0000256" key="5">
    <source>
        <dbReference type="SAM" id="Phobius"/>
    </source>
</evidence>
<dbReference type="PANTHER" id="PTHR21576">
    <property type="entry name" value="UNCHARACTERIZED NODULIN-LIKE PROTEIN"/>
    <property type="match status" value="1"/>
</dbReference>
<keyword evidence="9" id="KW-1185">Reference proteome</keyword>
<dbReference type="Pfam" id="PF23262">
    <property type="entry name" value="NFD4_C"/>
    <property type="match status" value="1"/>
</dbReference>
<evidence type="ECO:0000259" key="8">
    <source>
        <dbReference type="Pfam" id="PF23262"/>
    </source>
</evidence>
<feature type="domain" description="Nodulin-like" evidence="7">
    <location>
        <begin position="13"/>
        <end position="254"/>
    </location>
</feature>
<evidence type="ECO:0000313" key="10">
    <source>
        <dbReference type="RefSeq" id="XP_039113719.1"/>
    </source>
</evidence>
<accession>A0AB40AFX0</accession>
<evidence type="ECO:0000256" key="6">
    <source>
        <dbReference type="SAM" id="SignalP"/>
    </source>
</evidence>
<gene>
    <name evidence="10" type="primary">LOC120249278</name>
</gene>
<dbReference type="SUPFAM" id="SSF103473">
    <property type="entry name" value="MFS general substrate transporter"/>
    <property type="match status" value="1"/>
</dbReference>
<dbReference type="GeneID" id="120249278"/>
<comment type="subcellular location">
    <subcellularLocation>
        <location evidence="1">Membrane</location>
        <topology evidence="1">Multi-pass membrane protein</topology>
    </subcellularLocation>
</comment>
<keyword evidence="6" id="KW-0732">Signal</keyword>
<name>A0AB40AFX0_DIOCR</name>
<dbReference type="InterPro" id="IPR010658">
    <property type="entry name" value="Nodulin-like"/>
</dbReference>
<dbReference type="AlphaFoldDB" id="A0AB40AFX0"/>
<evidence type="ECO:0000313" key="9">
    <source>
        <dbReference type="Proteomes" id="UP001515500"/>
    </source>
</evidence>
<organism evidence="9 10">
    <name type="scientific">Dioscorea cayennensis subsp. rotundata</name>
    <name type="common">White Guinea yam</name>
    <name type="synonym">Dioscorea rotundata</name>
    <dbReference type="NCBI Taxonomy" id="55577"/>
    <lineage>
        <taxon>Eukaryota</taxon>
        <taxon>Viridiplantae</taxon>
        <taxon>Streptophyta</taxon>
        <taxon>Embryophyta</taxon>
        <taxon>Tracheophyta</taxon>
        <taxon>Spermatophyta</taxon>
        <taxon>Magnoliopsida</taxon>
        <taxon>Liliopsida</taxon>
        <taxon>Dioscoreales</taxon>
        <taxon>Dioscoreaceae</taxon>
        <taxon>Dioscorea</taxon>
    </lineage>
</organism>
<feature type="transmembrane region" description="Helical" evidence="5">
    <location>
        <begin position="209"/>
        <end position="227"/>
    </location>
</feature>
<evidence type="ECO:0000256" key="1">
    <source>
        <dbReference type="ARBA" id="ARBA00004141"/>
    </source>
</evidence>
<evidence type="ECO:0000256" key="2">
    <source>
        <dbReference type="ARBA" id="ARBA00022692"/>
    </source>
</evidence>
<dbReference type="Pfam" id="PF06813">
    <property type="entry name" value="Nodulin-like"/>
    <property type="match status" value="1"/>
</dbReference>
<feature type="transmembrane region" description="Helical" evidence="5">
    <location>
        <begin position="451"/>
        <end position="470"/>
    </location>
</feature>
<keyword evidence="4 5" id="KW-0472">Membrane</keyword>
<keyword evidence="3 5" id="KW-1133">Transmembrane helix</keyword>
<sequence length="519" mass="56638">MGYPKCSMSLLSWLSLVAIILLQSINGTNTDFPAYSSQLKLHLNISQVQLNNLAVASDAGKLFGWISGTAATYLPLQLVLSIGGTLGLIGYGIEYLFLVNKISHISYLEVFMLNMMAGNSICWINTVCYLASMMKFPVDNAIVVGLATSYQGLSAKVYIAMAQVIRGNNKDPSNKSIYLLLNSVVPMLSSLILIPFFKETEPAVSRNRTGLVILFMIACLTGAYAVVETMVSTKRVLSFMLLIMVMLVFMVPLMKVAGWLRERGCKPVRVVGDVQMSSVMVENFGGASSMEGEEADQEIGIKVTRVGDEHGVRELMKSLDFWLYFVVYLCGPTLGLVYGNNLGQIAASRSVSETLLVSISSSFVFFGKLSSAPLSALSSRSRYMITKTATVAALMAPMPWSFFLVINPSKACLFISTAMVGMCSGAITSIAVSMTSELFGQKHFGVNHNIVVANIPIGSFLFGYIAACIYDVQEREHGVCIGSKCFHKTFIVWGSICSLGAILSFVLYFRTRQFLLKNK</sequence>
<dbReference type="Gene3D" id="1.20.1250.20">
    <property type="entry name" value="MFS general substrate transporter like domains"/>
    <property type="match status" value="1"/>
</dbReference>
<feature type="transmembrane region" description="Helical" evidence="5">
    <location>
        <begin position="490"/>
        <end position="509"/>
    </location>
</feature>
<feature type="transmembrane region" description="Helical" evidence="5">
    <location>
        <begin position="389"/>
        <end position="407"/>
    </location>
</feature>
<dbReference type="InterPro" id="IPR056555">
    <property type="entry name" value="NFD4_C"/>
</dbReference>
<feature type="transmembrane region" description="Helical" evidence="5">
    <location>
        <begin position="239"/>
        <end position="260"/>
    </location>
</feature>
<dbReference type="GO" id="GO:0016020">
    <property type="term" value="C:membrane"/>
    <property type="evidence" value="ECO:0007669"/>
    <property type="project" value="UniProtKB-SubCell"/>
</dbReference>
<feature type="signal peptide" evidence="6">
    <location>
        <begin position="1"/>
        <end position="30"/>
    </location>
</feature>
<feature type="transmembrane region" description="Helical" evidence="5">
    <location>
        <begin position="359"/>
        <end position="377"/>
    </location>
</feature>
<feature type="transmembrane region" description="Helical" evidence="5">
    <location>
        <begin position="110"/>
        <end position="132"/>
    </location>
</feature>
<evidence type="ECO:0000259" key="7">
    <source>
        <dbReference type="Pfam" id="PF06813"/>
    </source>
</evidence>
<evidence type="ECO:0000256" key="3">
    <source>
        <dbReference type="ARBA" id="ARBA00022989"/>
    </source>
</evidence>
<dbReference type="Proteomes" id="UP001515500">
    <property type="component" value="Chromosome 19"/>
</dbReference>